<dbReference type="InterPro" id="IPR029000">
    <property type="entry name" value="Cyclophilin-like_dom_sf"/>
</dbReference>
<dbReference type="Gene3D" id="3.40.1000.10">
    <property type="entry name" value="Mog1/PsbP, alpha/beta/alpha sandwich"/>
    <property type="match status" value="1"/>
</dbReference>
<dbReference type="InterPro" id="IPR002683">
    <property type="entry name" value="PsbP_C"/>
</dbReference>
<keyword evidence="2" id="KW-0697">Rotamase</keyword>
<reference evidence="6 7" key="1">
    <citation type="journal article" date="2016" name="Sci. Rep.">
        <title>A novel ammonia-oxidizing archaeon from wastewater treatment plant: Its enrichment, physiological and genomic characteristics.</title>
        <authorList>
            <person name="Li Y."/>
            <person name="Ding K."/>
            <person name="Wen X."/>
            <person name="Zhang B."/>
            <person name="Shen B."/>
            <person name="Yang Y."/>
        </authorList>
    </citation>
    <scope>NUCLEOTIDE SEQUENCE [LARGE SCALE GENOMIC DNA]</scope>
    <source>
        <strain evidence="6 7">SAT1</strain>
    </source>
</reference>
<dbReference type="Gene3D" id="2.40.100.10">
    <property type="entry name" value="Cyclophilin-like"/>
    <property type="match status" value="1"/>
</dbReference>
<dbReference type="KEGG" id="tah:SU86_006270"/>
<feature type="transmembrane region" description="Helical" evidence="4">
    <location>
        <begin position="482"/>
        <end position="506"/>
    </location>
</feature>
<evidence type="ECO:0000256" key="4">
    <source>
        <dbReference type="SAM" id="Phobius"/>
    </source>
</evidence>
<protein>
    <recommendedName>
        <fullName evidence="1">peptidylprolyl isomerase</fullName>
        <ecNumber evidence="1">5.2.1.8</ecNumber>
    </recommendedName>
</protein>
<dbReference type="AlphaFoldDB" id="A0A3G1B3G3"/>
<dbReference type="Pfam" id="PF01789">
    <property type="entry name" value="PsbP"/>
    <property type="match status" value="1"/>
</dbReference>
<dbReference type="GO" id="GO:0005509">
    <property type="term" value="F:calcium ion binding"/>
    <property type="evidence" value="ECO:0007669"/>
    <property type="project" value="InterPro"/>
</dbReference>
<evidence type="ECO:0000256" key="3">
    <source>
        <dbReference type="ARBA" id="ARBA00023235"/>
    </source>
</evidence>
<dbReference type="PRINTS" id="PR00153">
    <property type="entry name" value="CSAPPISMRASE"/>
</dbReference>
<dbReference type="InterPro" id="IPR049886">
    <property type="entry name" value="CFI_box_CTERM_dom"/>
</dbReference>
<dbReference type="GO" id="GO:0009523">
    <property type="term" value="C:photosystem II"/>
    <property type="evidence" value="ECO:0007669"/>
    <property type="project" value="InterPro"/>
</dbReference>
<dbReference type="GO" id="GO:0015979">
    <property type="term" value="P:photosynthesis"/>
    <property type="evidence" value="ECO:0007669"/>
    <property type="project" value="InterPro"/>
</dbReference>
<evidence type="ECO:0000259" key="5">
    <source>
        <dbReference type="PROSITE" id="PS50072"/>
    </source>
</evidence>
<dbReference type="InterPro" id="IPR020892">
    <property type="entry name" value="Cyclophilin-type_PPIase_CS"/>
</dbReference>
<dbReference type="NCBIfam" id="NF041770">
    <property type="entry name" value="CFI_box_CTERM"/>
    <property type="match status" value="1"/>
</dbReference>
<dbReference type="PROSITE" id="PS00170">
    <property type="entry name" value="CSA_PPIASE_1"/>
    <property type="match status" value="1"/>
</dbReference>
<name>A0A3G1B3G3_9ARCH</name>
<dbReference type="Pfam" id="PF00160">
    <property type="entry name" value="Pro_isomerase"/>
    <property type="match status" value="1"/>
</dbReference>
<dbReference type="Proteomes" id="UP000266745">
    <property type="component" value="Chromosome"/>
</dbReference>
<dbReference type="InterPro" id="IPR002130">
    <property type="entry name" value="Cyclophilin-type_PPIase_dom"/>
</dbReference>
<evidence type="ECO:0000256" key="1">
    <source>
        <dbReference type="ARBA" id="ARBA00013194"/>
    </source>
</evidence>
<dbReference type="SUPFAM" id="SSF50891">
    <property type="entry name" value="Cyclophilin-like"/>
    <property type="match status" value="1"/>
</dbReference>
<dbReference type="GO" id="GO:0019898">
    <property type="term" value="C:extrinsic component of membrane"/>
    <property type="evidence" value="ECO:0007669"/>
    <property type="project" value="InterPro"/>
</dbReference>
<evidence type="ECO:0000256" key="2">
    <source>
        <dbReference type="ARBA" id="ARBA00023110"/>
    </source>
</evidence>
<dbReference type="PANTHER" id="PTHR45625">
    <property type="entry name" value="PEPTIDYL-PROLYL CIS-TRANS ISOMERASE-RELATED"/>
    <property type="match status" value="1"/>
</dbReference>
<keyword evidence="4" id="KW-0812">Transmembrane</keyword>
<dbReference type="STRING" id="1603555.SU86_006270"/>
<dbReference type="InterPro" id="IPR044666">
    <property type="entry name" value="Cyclophilin_A-like"/>
</dbReference>
<gene>
    <name evidence="6" type="ORF">SU86_006270</name>
</gene>
<keyword evidence="7" id="KW-1185">Reference proteome</keyword>
<keyword evidence="4" id="KW-0472">Membrane</keyword>
<proteinExistence type="predicted"/>
<evidence type="ECO:0000313" key="6">
    <source>
        <dbReference type="EMBL" id="AJZ76682.1"/>
    </source>
</evidence>
<dbReference type="EMBL" id="CP011097">
    <property type="protein sequence ID" value="AJZ76682.1"/>
    <property type="molecule type" value="Genomic_DNA"/>
</dbReference>
<feature type="domain" description="PPIase cyclophilin-type" evidence="5">
    <location>
        <begin position="31"/>
        <end position="183"/>
    </location>
</feature>
<accession>A0A3G1B3G3</accession>
<dbReference type="PANTHER" id="PTHR45625:SF4">
    <property type="entry name" value="PEPTIDYLPROLYL ISOMERASE DOMAIN AND WD REPEAT-CONTAINING PROTEIN 1"/>
    <property type="match status" value="1"/>
</dbReference>
<dbReference type="PROSITE" id="PS50072">
    <property type="entry name" value="CSA_PPIASE_2"/>
    <property type="match status" value="1"/>
</dbReference>
<sequence>MLQYSVVVSVVVGLLLAGLIPVFAETEISDKVVVLTTQSGEIVIELFPADAPRTVENFLNLTGQKFYDRTVFHRVIKDFMIQGGDPKTKPGGYQKLTEWGTGDAGYTIPGEFNTISHKRGIVSMARGGDPDSGSSQFFIVHKDTPALDQSYAVFGRITTQTSYDTLDKIANLENPGEPTNNIPYDWGKGEILKAEVKNRSDITDLLEQGEPERVAPKTTETVPYSNDKLGFSFVPPAGWFTQEPPKRNPETPDVVAVGDKIGGFTPAISVSVKPTNGTTLDDYSEKIKQTLKPAIDSGVLTILDEQKTMIKGNDGYIREALGKFNTTSGQIKVKFKEVVMHSGDKFYIITYTNSENNFDATIPKFNAALESFSTTALPTDDSKKDVPKLPGQCAIATAAFGTELAPQVQILREIRASTLFGTGSGTVFMAGFNEFYYTFSPTIADLERQNPIFKEMVKVTITPMLSTLSILNHVNIDSEQEMLGYGIGIILLNIGMYFVIPAIIIVKIKNRFWS</sequence>
<dbReference type="CDD" id="cd00317">
    <property type="entry name" value="cyclophilin"/>
    <property type="match status" value="1"/>
</dbReference>
<keyword evidence="3" id="KW-0413">Isomerase</keyword>
<evidence type="ECO:0000313" key="7">
    <source>
        <dbReference type="Proteomes" id="UP000266745"/>
    </source>
</evidence>
<keyword evidence="4" id="KW-1133">Transmembrane helix</keyword>
<dbReference type="GO" id="GO:0003755">
    <property type="term" value="F:peptidyl-prolyl cis-trans isomerase activity"/>
    <property type="evidence" value="ECO:0007669"/>
    <property type="project" value="UniProtKB-KW"/>
</dbReference>
<organism evidence="6 7">
    <name type="scientific">Candidatus Nitrosotenuis cloacae</name>
    <dbReference type="NCBI Taxonomy" id="1603555"/>
    <lineage>
        <taxon>Archaea</taxon>
        <taxon>Nitrososphaerota</taxon>
        <taxon>Candidatus Nitrosotenuis</taxon>
    </lineage>
</organism>
<dbReference type="GO" id="GO:0006457">
    <property type="term" value="P:protein folding"/>
    <property type="evidence" value="ECO:0007669"/>
    <property type="project" value="InterPro"/>
</dbReference>
<dbReference type="EC" id="5.2.1.8" evidence="1"/>